<dbReference type="AlphaFoldDB" id="T0JQK0"/>
<evidence type="ECO:0000256" key="6">
    <source>
        <dbReference type="ARBA" id="ARBA00023077"/>
    </source>
</evidence>
<evidence type="ECO:0000313" key="15">
    <source>
        <dbReference type="EMBL" id="EQB40441.1"/>
    </source>
</evidence>
<dbReference type="InterPro" id="IPR000531">
    <property type="entry name" value="Beta-barrel_TonB"/>
</dbReference>
<feature type="domain" description="TonB-dependent receptor plug" evidence="14">
    <location>
        <begin position="52"/>
        <end position="156"/>
    </location>
</feature>
<dbReference type="InterPro" id="IPR012910">
    <property type="entry name" value="Plug_dom"/>
</dbReference>
<evidence type="ECO:0000259" key="13">
    <source>
        <dbReference type="Pfam" id="PF00593"/>
    </source>
</evidence>
<keyword evidence="2 10" id="KW-0813">Transport</keyword>
<dbReference type="PANTHER" id="PTHR30069:SF29">
    <property type="entry name" value="HEMOGLOBIN AND HEMOGLOBIN-HAPTOGLOBIN-BINDING PROTEIN 1-RELATED"/>
    <property type="match status" value="1"/>
</dbReference>
<dbReference type="Proteomes" id="UP000015520">
    <property type="component" value="Unassembled WGS sequence"/>
</dbReference>
<dbReference type="InterPro" id="IPR037066">
    <property type="entry name" value="Plug_dom_sf"/>
</dbReference>
<dbReference type="InterPro" id="IPR036942">
    <property type="entry name" value="Beta-barrel_TonB_sf"/>
</dbReference>
<keyword evidence="4 10" id="KW-0812">Transmembrane</keyword>
<evidence type="ECO:0000256" key="3">
    <source>
        <dbReference type="ARBA" id="ARBA00022452"/>
    </source>
</evidence>
<dbReference type="Gene3D" id="2.40.170.20">
    <property type="entry name" value="TonB-dependent receptor, beta-barrel domain"/>
    <property type="match status" value="1"/>
</dbReference>
<dbReference type="GO" id="GO:0044718">
    <property type="term" value="P:siderophore transmembrane transport"/>
    <property type="evidence" value="ECO:0007669"/>
    <property type="project" value="TreeGrafter"/>
</dbReference>
<dbReference type="eggNOG" id="COG4771">
    <property type="taxonomic scope" value="Bacteria"/>
</dbReference>
<accession>T0JQK0</accession>
<evidence type="ECO:0000256" key="11">
    <source>
        <dbReference type="RuleBase" id="RU003357"/>
    </source>
</evidence>
<dbReference type="InterPro" id="IPR039426">
    <property type="entry name" value="TonB-dep_rcpt-like"/>
</dbReference>
<evidence type="ECO:0000256" key="1">
    <source>
        <dbReference type="ARBA" id="ARBA00004571"/>
    </source>
</evidence>
<dbReference type="STRING" id="1172190.M947_01190"/>
<dbReference type="EMBL" id="AUPZ01000002">
    <property type="protein sequence ID" value="EQB40441.1"/>
    <property type="molecule type" value="Genomic_DNA"/>
</dbReference>
<dbReference type="SUPFAM" id="SSF56935">
    <property type="entry name" value="Porins"/>
    <property type="match status" value="1"/>
</dbReference>
<evidence type="ECO:0000256" key="9">
    <source>
        <dbReference type="ARBA" id="ARBA00023237"/>
    </source>
</evidence>
<evidence type="ECO:0000259" key="14">
    <source>
        <dbReference type="Pfam" id="PF07715"/>
    </source>
</evidence>
<dbReference type="GO" id="GO:0015344">
    <property type="term" value="F:siderophore uptake transmembrane transporter activity"/>
    <property type="evidence" value="ECO:0007669"/>
    <property type="project" value="TreeGrafter"/>
</dbReference>
<feature type="signal peptide" evidence="12">
    <location>
        <begin position="1"/>
        <end position="22"/>
    </location>
</feature>
<dbReference type="Pfam" id="PF00593">
    <property type="entry name" value="TonB_dep_Rec_b-barrel"/>
    <property type="match status" value="1"/>
</dbReference>
<comment type="similarity">
    <text evidence="10 11">Belongs to the TonB-dependent receptor family.</text>
</comment>
<comment type="caution">
    <text evidence="15">The sequence shown here is derived from an EMBL/GenBank/DDBJ whole genome shotgun (WGS) entry which is preliminary data.</text>
</comment>
<keyword evidence="6 11" id="KW-0798">TonB box</keyword>
<keyword evidence="16" id="KW-1185">Reference proteome</keyword>
<evidence type="ECO:0000256" key="4">
    <source>
        <dbReference type="ARBA" id="ARBA00022692"/>
    </source>
</evidence>
<keyword evidence="8 15" id="KW-0675">Receptor</keyword>
<evidence type="ECO:0000256" key="2">
    <source>
        <dbReference type="ARBA" id="ARBA00022448"/>
    </source>
</evidence>
<keyword evidence="7 10" id="KW-0472">Membrane</keyword>
<proteinExistence type="inferred from homology"/>
<gene>
    <name evidence="15" type="ORF">M947_01190</name>
</gene>
<evidence type="ECO:0000256" key="10">
    <source>
        <dbReference type="PROSITE-ProRule" id="PRU01360"/>
    </source>
</evidence>
<sequence length="691" mass="78565">MTKLPNISFLLFPILGLTNLNAQTDALISSLSNDMKHFNKVATATKQNENYQPYIISVFKGSELEKLGVSNLKEALELVPGVDMATDSFNNQTPIFRGSNSLAYGQSKLFIDDVLVNNTFFDSYSEYLSFPIEIIKRIEVTRGPGSKTDGVNAYAGSIHVITYAEDFKDFKNNDKLVFKYGSYDYIMGGFIKNFKAEDLKVFTDFYYQQDDKKLYAGPDGLSQGSLGAGNVALSQTGDAPLWLKEYSLGLNIKYKDIYLKARLHEHTKGSAYGINLALPQDDDRMKLPNYYFELGYNKDINDFSVYIKAGIKYNAFDSVSKLAPDNTILLKPSDGTPVTFANGIYSEHFAAQRELYQSSYVKYKGIEKHLITFGYRLTNEETIDMTSKLSNRETGDAGLFDYTDTLPFFDKNAKRSTLVISLQDEFQYSNSLGFMYGFNYEKNTYKTSGIEPRVSMVYQHSSEDIFKAIYSRSHRNASWQEMYTMNNRARVGNTNLDPEKVDAFEVAYIKKFSSDTYLQTNIFYLLNKDQIYNTATDSTYRNVVDTDIYGFELEYKGNFTSSDQLYINYSYVAGTSYIKDESKSESLPNVANHLLKGYYIYNISSSLSVSGLAKYVGSKERISGDTRDKLDSYSTLDTSLNYKNKRHNYTVTLSLKNIFDATLKFPSSPNTYSQDYEQEGRSFLVALKKKF</sequence>
<keyword evidence="9 10" id="KW-0998">Cell outer membrane</keyword>
<organism evidence="15 16">
    <name type="scientific">Sulfurimonas hongkongensis</name>
    <dbReference type="NCBI Taxonomy" id="1172190"/>
    <lineage>
        <taxon>Bacteria</taxon>
        <taxon>Pseudomonadati</taxon>
        <taxon>Campylobacterota</taxon>
        <taxon>Epsilonproteobacteria</taxon>
        <taxon>Campylobacterales</taxon>
        <taxon>Sulfurimonadaceae</taxon>
        <taxon>Sulfurimonas</taxon>
    </lineage>
</organism>
<reference evidence="15 16" key="1">
    <citation type="submission" date="2013-07" db="EMBL/GenBank/DDBJ databases">
        <title>Sulfurimonas hongkongensis AST-10 Genome Sequencing.</title>
        <authorList>
            <person name="Cai L."/>
            <person name="Zhang T."/>
        </authorList>
    </citation>
    <scope>NUCLEOTIDE SEQUENCE [LARGE SCALE GENOMIC DNA]</scope>
    <source>
        <strain evidence="15 16">AST-10</strain>
    </source>
</reference>
<dbReference type="PATRIC" id="fig|1172190.3.peg.226"/>
<dbReference type="Pfam" id="PF07715">
    <property type="entry name" value="Plug"/>
    <property type="match status" value="1"/>
</dbReference>
<dbReference type="Gene3D" id="2.170.130.10">
    <property type="entry name" value="TonB-dependent receptor, plug domain"/>
    <property type="match status" value="1"/>
</dbReference>
<evidence type="ECO:0000256" key="5">
    <source>
        <dbReference type="ARBA" id="ARBA00022729"/>
    </source>
</evidence>
<protein>
    <submittedName>
        <fullName evidence="15">TonB-denpendent receptor</fullName>
    </submittedName>
</protein>
<keyword evidence="5 12" id="KW-0732">Signal</keyword>
<keyword evidence="3 10" id="KW-1134">Transmembrane beta strand</keyword>
<evidence type="ECO:0000256" key="7">
    <source>
        <dbReference type="ARBA" id="ARBA00023136"/>
    </source>
</evidence>
<dbReference type="PANTHER" id="PTHR30069">
    <property type="entry name" value="TONB-DEPENDENT OUTER MEMBRANE RECEPTOR"/>
    <property type="match status" value="1"/>
</dbReference>
<feature type="chain" id="PRO_5004565871" evidence="12">
    <location>
        <begin position="23"/>
        <end position="691"/>
    </location>
</feature>
<comment type="subcellular location">
    <subcellularLocation>
        <location evidence="1 10">Cell outer membrane</location>
        <topology evidence="1 10">Multi-pass membrane protein</topology>
    </subcellularLocation>
</comment>
<dbReference type="GO" id="GO:0009279">
    <property type="term" value="C:cell outer membrane"/>
    <property type="evidence" value="ECO:0007669"/>
    <property type="project" value="UniProtKB-SubCell"/>
</dbReference>
<dbReference type="PROSITE" id="PS52016">
    <property type="entry name" value="TONB_DEPENDENT_REC_3"/>
    <property type="match status" value="1"/>
</dbReference>
<evidence type="ECO:0000256" key="12">
    <source>
        <dbReference type="SAM" id="SignalP"/>
    </source>
</evidence>
<name>T0JQK0_9BACT</name>
<evidence type="ECO:0000313" key="16">
    <source>
        <dbReference type="Proteomes" id="UP000015520"/>
    </source>
</evidence>
<dbReference type="RefSeq" id="WP_021286519.1">
    <property type="nucleotide sequence ID" value="NZ_AUPZ01000002.1"/>
</dbReference>
<evidence type="ECO:0000256" key="8">
    <source>
        <dbReference type="ARBA" id="ARBA00023170"/>
    </source>
</evidence>
<feature type="domain" description="TonB-dependent receptor-like beta-barrel" evidence="13">
    <location>
        <begin position="256"/>
        <end position="658"/>
    </location>
</feature>